<dbReference type="AlphaFoldDB" id="A0A0K2UT12"/>
<name>A0A0K2UT12_LEPSM</name>
<evidence type="ECO:0000313" key="1">
    <source>
        <dbReference type="EMBL" id="CDW41398.1"/>
    </source>
</evidence>
<organism evidence="1">
    <name type="scientific">Lepeophtheirus salmonis</name>
    <name type="common">Salmon louse</name>
    <name type="synonym">Caligus salmonis</name>
    <dbReference type="NCBI Taxonomy" id="72036"/>
    <lineage>
        <taxon>Eukaryota</taxon>
        <taxon>Metazoa</taxon>
        <taxon>Ecdysozoa</taxon>
        <taxon>Arthropoda</taxon>
        <taxon>Crustacea</taxon>
        <taxon>Multicrustacea</taxon>
        <taxon>Hexanauplia</taxon>
        <taxon>Copepoda</taxon>
        <taxon>Siphonostomatoida</taxon>
        <taxon>Caligidae</taxon>
        <taxon>Lepeophtheirus</taxon>
    </lineage>
</organism>
<accession>A0A0K2UT12</accession>
<sequence>NNVLLSFLLHSLQISRSSLKSLSVKKTRSSLKSLSVKKTRDEIRYFKYICFGVNKLDEVLNSFYLTCSLFKFVGVDLPRDVVSNSRCGHFEGVPVFFLFGLYEYCWS</sequence>
<dbReference type="EMBL" id="HACA01024037">
    <property type="protein sequence ID" value="CDW41398.1"/>
    <property type="molecule type" value="Transcribed_RNA"/>
</dbReference>
<protein>
    <submittedName>
        <fullName evidence="1">Uncharacterized protein</fullName>
    </submittedName>
</protein>
<reference evidence="1" key="1">
    <citation type="submission" date="2014-05" db="EMBL/GenBank/DDBJ databases">
        <authorList>
            <person name="Chronopoulou M."/>
        </authorList>
    </citation>
    <scope>NUCLEOTIDE SEQUENCE</scope>
    <source>
        <tissue evidence="1">Whole organism</tissue>
    </source>
</reference>
<feature type="non-terminal residue" evidence="1">
    <location>
        <position position="1"/>
    </location>
</feature>
<proteinExistence type="predicted"/>